<evidence type="ECO:0000256" key="8">
    <source>
        <dbReference type="ARBA" id="ARBA00023136"/>
    </source>
</evidence>
<evidence type="ECO:0000259" key="14">
    <source>
        <dbReference type="PROSITE" id="PS50262"/>
    </source>
</evidence>
<dbReference type="EMBL" id="VCAZ01000025">
    <property type="protein sequence ID" value="TSL04413.1"/>
    <property type="molecule type" value="Genomic_DNA"/>
</dbReference>
<evidence type="ECO:0000313" key="16">
    <source>
        <dbReference type="Proteomes" id="UP000319801"/>
    </source>
</evidence>
<evidence type="ECO:0000256" key="1">
    <source>
        <dbReference type="ARBA" id="ARBA00004651"/>
    </source>
</evidence>
<keyword evidence="8 13" id="KW-0472">Membrane</keyword>
<dbReference type="InterPro" id="IPR052921">
    <property type="entry name" value="GPCR1_Superfamily_Member"/>
</dbReference>
<dbReference type="OrthoDB" id="9615015at2759"/>
<dbReference type="PANTHER" id="PTHR26451">
    <property type="entry name" value="G_PROTEIN_RECEP_F1_2 DOMAIN-CONTAINING PROTEIN"/>
    <property type="match status" value="1"/>
</dbReference>
<gene>
    <name evidence="15" type="ORF">Baya_4093</name>
</gene>
<proteinExistence type="predicted"/>
<keyword evidence="10 15" id="KW-0675">Receptor</keyword>
<dbReference type="GO" id="GO:0005886">
    <property type="term" value="C:plasma membrane"/>
    <property type="evidence" value="ECO:0007669"/>
    <property type="project" value="UniProtKB-SubCell"/>
</dbReference>
<keyword evidence="16" id="KW-1185">Reference proteome</keyword>
<sequence>MENRSYRYDILQIEGLRITRQSAYPVFVLIFLIYLFIMVSNLGILMMVAMKKSLHKPMYLLYCNLPVCDALSATFVLPGLLQHIVSESEKYISYIACVTQAFGVHTMSTSSHTILMIMAYDRYVAICDPLRYNTIMTNWKVVKLSLIAWLVAIFLIIILLSLTVRLSHCTSTILNPYCDNPSLFKLSCENLLPNQIYGLLGSVLLLIVSISCIAFTYLKIAHVCYKNRSGALKSKAMKTCSTHLIVYLIFLTCGCIILILHRFAAYETLRNLASVLYHIVPTSLNPLIYGLQTKEIREGLRQVFWRRKVIPG</sequence>
<keyword evidence="7" id="KW-0297">G-protein coupled receptor</keyword>
<dbReference type="SMART" id="SM01381">
    <property type="entry name" value="7TM_GPCR_Srsx"/>
    <property type="match status" value="1"/>
</dbReference>
<evidence type="ECO:0000256" key="2">
    <source>
        <dbReference type="ARBA" id="ARBA00022475"/>
    </source>
</evidence>
<dbReference type="GO" id="GO:0005549">
    <property type="term" value="F:odorant binding"/>
    <property type="evidence" value="ECO:0007669"/>
    <property type="project" value="TreeGrafter"/>
</dbReference>
<keyword evidence="9" id="KW-1015">Disulfide bond</keyword>
<feature type="transmembrane region" description="Helical" evidence="13">
    <location>
        <begin position="196"/>
        <end position="218"/>
    </location>
</feature>
<keyword evidence="5" id="KW-0552">Olfaction</keyword>
<dbReference type="GO" id="GO:0004984">
    <property type="term" value="F:olfactory receptor activity"/>
    <property type="evidence" value="ECO:0007669"/>
    <property type="project" value="InterPro"/>
</dbReference>
<dbReference type="PRINTS" id="PR00245">
    <property type="entry name" value="OLFACTORYR"/>
</dbReference>
<keyword evidence="12" id="KW-0807">Transducer</keyword>
<evidence type="ECO:0000256" key="12">
    <source>
        <dbReference type="ARBA" id="ARBA00023224"/>
    </source>
</evidence>
<dbReference type="InterPro" id="IPR000276">
    <property type="entry name" value="GPCR_Rhodpsn"/>
</dbReference>
<dbReference type="InterPro" id="IPR000725">
    <property type="entry name" value="Olfact_rcpt"/>
</dbReference>
<organism evidence="15 16">
    <name type="scientific">Bagarius yarrelli</name>
    <name type="common">Goonch</name>
    <name type="synonym">Bagrus yarrelli</name>
    <dbReference type="NCBI Taxonomy" id="175774"/>
    <lineage>
        <taxon>Eukaryota</taxon>
        <taxon>Metazoa</taxon>
        <taxon>Chordata</taxon>
        <taxon>Craniata</taxon>
        <taxon>Vertebrata</taxon>
        <taxon>Euteleostomi</taxon>
        <taxon>Actinopterygii</taxon>
        <taxon>Neopterygii</taxon>
        <taxon>Teleostei</taxon>
        <taxon>Ostariophysi</taxon>
        <taxon>Siluriformes</taxon>
        <taxon>Sisoridae</taxon>
        <taxon>Sisorinae</taxon>
        <taxon>Bagarius</taxon>
    </lineage>
</organism>
<feature type="transmembrane region" description="Helical" evidence="13">
    <location>
        <begin position="239"/>
        <end position="260"/>
    </location>
</feature>
<dbReference type="PRINTS" id="PR00237">
    <property type="entry name" value="GPCRRHODOPSN"/>
</dbReference>
<name>A0A556TXH4_BAGYA</name>
<evidence type="ECO:0000256" key="3">
    <source>
        <dbReference type="ARBA" id="ARBA00022606"/>
    </source>
</evidence>
<evidence type="ECO:0000256" key="9">
    <source>
        <dbReference type="ARBA" id="ARBA00023157"/>
    </source>
</evidence>
<comment type="subcellular location">
    <subcellularLocation>
        <location evidence="1">Cell membrane</location>
        <topology evidence="1">Multi-pass membrane protein</topology>
    </subcellularLocation>
</comment>
<evidence type="ECO:0000256" key="10">
    <source>
        <dbReference type="ARBA" id="ARBA00023170"/>
    </source>
</evidence>
<keyword evidence="2" id="KW-1003">Cell membrane</keyword>
<feature type="transmembrane region" description="Helical" evidence="13">
    <location>
        <begin position="141"/>
        <end position="162"/>
    </location>
</feature>
<reference evidence="15 16" key="1">
    <citation type="journal article" date="2019" name="Genome Biol. Evol.">
        <title>Whole-Genome Sequencing of the Giant Devil Catfish, Bagarius yarrelli.</title>
        <authorList>
            <person name="Jiang W."/>
            <person name="Lv Y."/>
            <person name="Cheng L."/>
            <person name="Yang K."/>
            <person name="Chao B."/>
            <person name="Wang X."/>
            <person name="Li Y."/>
            <person name="Pan X."/>
            <person name="You X."/>
            <person name="Zhang Y."/>
            <person name="Yang J."/>
            <person name="Li J."/>
            <person name="Zhang X."/>
            <person name="Liu S."/>
            <person name="Sun C."/>
            <person name="Yang J."/>
            <person name="Shi Q."/>
        </authorList>
    </citation>
    <scope>NUCLEOTIDE SEQUENCE [LARGE SCALE GENOMIC DNA]</scope>
    <source>
        <strain evidence="15">JWS20170419001</strain>
        <tissue evidence="15">Muscle</tissue>
    </source>
</reference>
<feature type="transmembrane region" description="Helical" evidence="13">
    <location>
        <begin position="61"/>
        <end position="85"/>
    </location>
</feature>
<evidence type="ECO:0000256" key="13">
    <source>
        <dbReference type="SAM" id="Phobius"/>
    </source>
</evidence>
<feature type="transmembrane region" description="Helical" evidence="13">
    <location>
        <begin position="26"/>
        <end position="49"/>
    </location>
</feature>
<dbReference type="InterPro" id="IPR017452">
    <property type="entry name" value="GPCR_Rhodpsn_7TM"/>
</dbReference>
<dbReference type="SUPFAM" id="SSF81321">
    <property type="entry name" value="Family A G protein-coupled receptor-like"/>
    <property type="match status" value="1"/>
</dbReference>
<dbReference type="PROSITE" id="PS50262">
    <property type="entry name" value="G_PROTEIN_RECEP_F1_2"/>
    <property type="match status" value="1"/>
</dbReference>
<protein>
    <submittedName>
        <fullName evidence="15">Olfactory receptor 52N5</fullName>
    </submittedName>
</protein>
<dbReference type="PANTHER" id="PTHR26451:SF989">
    <property type="entry name" value="G-PROTEIN COUPLED RECEPTORS FAMILY 1 PROFILE DOMAIN-CONTAINING PROTEIN"/>
    <property type="match status" value="1"/>
</dbReference>
<dbReference type="AlphaFoldDB" id="A0A556TXH4"/>
<keyword evidence="6 13" id="KW-1133">Transmembrane helix</keyword>
<accession>A0A556TXH4</accession>
<dbReference type="Gene3D" id="1.20.1070.10">
    <property type="entry name" value="Rhodopsin 7-helix transmembrane proteins"/>
    <property type="match status" value="1"/>
</dbReference>
<evidence type="ECO:0000313" key="15">
    <source>
        <dbReference type="EMBL" id="TSL04413.1"/>
    </source>
</evidence>
<comment type="caution">
    <text evidence="15">The sequence shown here is derived from an EMBL/GenBank/DDBJ whole genome shotgun (WGS) entry which is preliminary data.</text>
</comment>
<evidence type="ECO:0000256" key="7">
    <source>
        <dbReference type="ARBA" id="ARBA00023040"/>
    </source>
</evidence>
<dbReference type="GO" id="GO:0004930">
    <property type="term" value="F:G protein-coupled receptor activity"/>
    <property type="evidence" value="ECO:0007669"/>
    <property type="project" value="UniProtKB-KW"/>
</dbReference>
<dbReference type="Proteomes" id="UP000319801">
    <property type="component" value="Unassembled WGS sequence"/>
</dbReference>
<keyword evidence="3" id="KW-0716">Sensory transduction</keyword>
<keyword evidence="4 13" id="KW-0812">Transmembrane</keyword>
<dbReference type="Pfam" id="PF13853">
    <property type="entry name" value="7tm_4"/>
    <property type="match status" value="1"/>
</dbReference>
<feature type="domain" description="G-protein coupled receptors family 1 profile" evidence="14">
    <location>
        <begin position="40"/>
        <end position="289"/>
    </location>
</feature>
<evidence type="ECO:0000256" key="11">
    <source>
        <dbReference type="ARBA" id="ARBA00023180"/>
    </source>
</evidence>
<keyword evidence="11" id="KW-0325">Glycoprotein</keyword>
<evidence type="ECO:0000256" key="6">
    <source>
        <dbReference type="ARBA" id="ARBA00022989"/>
    </source>
</evidence>
<evidence type="ECO:0000256" key="4">
    <source>
        <dbReference type="ARBA" id="ARBA00022692"/>
    </source>
</evidence>
<evidence type="ECO:0000256" key="5">
    <source>
        <dbReference type="ARBA" id="ARBA00022725"/>
    </source>
</evidence>
<dbReference type="FunFam" id="1.20.1070.10:FF:000024">
    <property type="entry name" value="Olfactory receptor"/>
    <property type="match status" value="1"/>
</dbReference>